<dbReference type="InterPro" id="IPR050684">
    <property type="entry name" value="HTH-Siroheme_Decarb"/>
</dbReference>
<keyword evidence="6" id="KW-1185">Reference proteome</keyword>
<dbReference type="Pfam" id="PF13404">
    <property type="entry name" value="HTH_AsnC-type"/>
    <property type="match status" value="1"/>
</dbReference>
<dbReference type="PROSITE" id="PS50956">
    <property type="entry name" value="HTH_ASNC_2"/>
    <property type="match status" value="1"/>
</dbReference>
<keyword evidence="2" id="KW-0238">DNA-binding</keyword>
<evidence type="ECO:0000313" key="6">
    <source>
        <dbReference type="Proteomes" id="UP000218083"/>
    </source>
</evidence>
<dbReference type="PANTHER" id="PTHR43413">
    <property type="entry name" value="TRANSCRIPTIONAL REGULATOR, ASNC FAMILY"/>
    <property type="match status" value="1"/>
</dbReference>
<reference evidence="5 6" key="1">
    <citation type="submission" date="2017-08" db="EMBL/GenBank/DDBJ databases">
        <title>The strain WRN001 was isolated from Binhai saline alkaline soil, Tianjin, China.</title>
        <authorList>
            <person name="Liu D."/>
            <person name="Zhang G."/>
        </authorList>
    </citation>
    <scope>NUCLEOTIDE SEQUENCE [LARGE SCALE GENOMIC DNA]</scope>
    <source>
        <strain evidence="5 6">WN019</strain>
    </source>
</reference>
<evidence type="ECO:0000313" key="5">
    <source>
        <dbReference type="EMBL" id="PAU85452.1"/>
    </source>
</evidence>
<dbReference type="EMBL" id="NSKC01000001">
    <property type="protein sequence ID" value="PAU85452.1"/>
    <property type="molecule type" value="Genomic_DNA"/>
</dbReference>
<dbReference type="InterPro" id="IPR011991">
    <property type="entry name" value="ArsR-like_HTH"/>
</dbReference>
<dbReference type="AlphaFoldDB" id="A0A2A2FLB7"/>
<dbReference type="InterPro" id="IPR011017">
    <property type="entry name" value="TRASH_dom"/>
</dbReference>
<dbReference type="Gene3D" id="1.10.10.10">
    <property type="entry name" value="Winged helix-like DNA-binding domain superfamily/Winged helix DNA-binding domain"/>
    <property type="match status" value="1"/>
</dbReference>
<feature type="domain" description="HTH asnC-type" evidence="4">
    <location>
        <begin position="4"/>
        <end position="67"/>
    </location>
</feature>
<dbReference type="PROSITE" id="PS00519">
    <property type="entry name" value="HTH_ASNC_1"/>
    <property type="match status" value="1"/>
</dbReference>
<comment type="caution">
    <text evidence="5">The sequence shown here is derived from an EMBL/GenBank/DDBJ whole genome shotgun (WGS) entry which is preliminary data.</text>
</comment>
<dbReference type="CDD" id="cd00090">
    <property type="entry name" value="HTH_ARSR"/>
    <property type="match status" value="1"/>
</dbReference>
<evidence type="ECO:0000256" key="2">
    <source>
        <dbReference type="ARBA" id="ARBA00023125"/>
    </source>
</evidence>
<name>A0A2A2FLB7_9EURY</name>
<accession>A0A2A2FLB7</accession>
<evidence type="ECO:0000259" key="4">
    <source>
        <dbReference type="PROSITE" id="PS50956"/>
    </source>
</evidence>
<proteinExistence type="predicted"/>
<dbReference type="InterPro" id="IPR036388">
    <property type="entry name" value="WH-like_DNA-bd_sf"/>
</dbReference>
<dbReference type="PANTHER" id="PTHR43413:SF4">
    <property type="entry name" value="HTH-TYPE TRANSCRIPTIONAL REGULATOR LYSM"/>
    <property type="match status" value="1"/>
</dbReference>
<dbReference type="RefSeq" id="WP_095635567.1">
    <property type="nucleotide sequence ID" value="NZ_NSKC01000001.1"/>
</dbReference>
<keyword evidence="1" id="KW-0805">Transcription regulation</keyword>
<organism evidence="5 6">
    <name type="scientific">Halorubrum salipaludis</name>
    <dbReference type="NCBI Taxonomy" id="2032630"/>
    <lineage>
        <taxon>Archaea</taxon>
        <taxon>Methanobacteriati</taxon>
        <taxon>Methanobacteriota</taxon>
        <taxon>Stenosarchaea group</taxon>
        <taxon>Halobacteria</taxon>
        <taxon>Halobacteriales</taxon>
        <taxon>Haloferacaceae</taxon>
        <taxon>Halorubrum</taxon>
    </lineage>
</organism>
<gene>
    <name evidence="5" type="ORF">CK500_01920</name>
</gene>
<dbReference type="Pfam" id="PF24273">
    <property type="entry name" value="TRASH_HVO_1752_C"/>
    <property type="match status" value="1"/>
</dbReference>
<protein>
    <submittedName>
        <fullName evidence="5">ArsR family transcriptional regulator</fullName>
    </submittedName>
</protein>
<dbReference type="PRINTS" id="PR00033">
    <property type="entry name" value="HTHASNC"/>
</dbReference>
<sequence length="199" mass="22113">MRDLDETDLQILSLLADDARRAFSEIGERVGLSGPAVSDRVTRLQEAGIIEGFTVDVDRTKLRAGVPVLIDVALPPNRPEALDAARDRVRDADAVEHVFVTAEGDLRVYARVEGRNAREWVQGLFEGVAVDDYAVTLVDEFEWTPSIEGVEFALTCAECSNTVDSEGETARIDGEVYHFCCSSCLSRFRERYQRLEEGV</sequence>
<dbReference type="SMART" id="SM00344">
    <property type="entry name" value="HTH_ASNC"/>
    <property type="match status" value="1"/>
</dbReference>
<dbReference type="SUPFAM" id="SSF46785">
    <property type="entry name" value="Winged helix' DNA-binding domain"/>
    <property type="match status" value="1"/>
</dbReference>
<dbReference type="InterPro" id="IPR000485">
    <property type="entry name" value="AsnC-type_HTH_dom"/>
</dbReference>
<dbReference type="InterPro" id="IPR019885">
    <property type="entry name" value="Tscrpt_reg_HTH_AsnC-type_CS"/>
</dbReference>
<dbReference type="InterPro" id="IPR036390">
    <property type="entry name" value="WH_DNA-bd_sf"/>
</dbReference>
<dbReference type="GO" id="GO:0043565">
    <property type="term" value="F:sequence-specific DNA binding"/>
    <property type="evidence" value="ECO:0007669"/>
    <property type="project" value="InterPro"/>
</dbReference>
<dbReference type="InterPro" id="IPR056526">
    <property type="entry name" value="TRASH_HVO_1752"/>
</dbReference>
<dbReference type="Proteomes" id="UP000218083">
    <property type="component" value="Unassembled WGS sequence"/>
</dbReference>
<evidence type="ECO:0000256" key="1">
    <source>
        <dbReference type="ARBA" id="ARBA00023015"/>
    </source>
</evidence>
<dbReference type="OrthoDB" id="33200at2157"/>
<dbReference type="InterPro" id="IPR019888">
    <property type="entry name" value="Tscrpt_reg_AsnC-like"/>
</dbReference>
<dbReference type="SMART" id="SM00746">
    <property type="entry name" value="TRASH"/>
    <property type="match status" value="1"/>
</dbReference>
<evidence type="ECO:0000256" key="3">
    <source>
        <dbReference type="ARBA" id="ARBA00023163"/>
    </source>
</evidence>
<keyword evidence="3" id="KW-0804">Transcription</keyword>